<dbReference type="PANTHER" id="PTHR43002">
    <property type="entry name" value="GLYCOGEN DEBRANCHING ENZYME"/>
    <property type="match status" value="1"/>
</dbReference>
<dbReference type="SUPFAM" id="SSF51445">
    <property type="entry name" value="(Trans)glycosidases"/>
    <property type="match status" value="1"/>
</dbReference>
<dbReference type="Pfam" id="PF18962">
    <property type="entry name" value="Por_Secre_tail"/>
    <property type="match status" value="1"/>
</dbReference>
<feature type="domain" description="Glycosyl hydrolase family 13 catalytic" evidence="4">
    <location>
        <begin position="374"/>
        <end position="736"/>
    </location>
</feature>
<proteinExistence type="inferred from homology"/>
<dbReference type="InterPro" id="IPR006047">
    <property type="entry name" value="GH13_cat_dom"/>
</dbReference>
<dbReference type="Proteomes" id="UP000248584">
    <property type="component" value="Unassembled WGS sequence"/>
</dbReference>
<dbReference type="SUPFAM" id="SSF81296">
    <property type="entry name" value="E set domains"/>
    <property type="match status" value="1"/>
</dbReference>
<feature type="chain" id="PRO_5046129883" evidence="3">
    <location>
        <begin position="20"/>
        <end position="909"/>
    </location>
</feature>
<reference evidence="5 6" key="1">
    <citation type="submission" date="2018-06" db="EMBL/GenBank/DDBJ databases">
        <title>Genomic Encyclopedia of Archaeal and Bacterial Type Strains, Phase II (KMG-II): from individual species to whole genera.</title>
        <authorList>
            <person name="Goeker M."/>
        </authorList>
    </citation>
    <scope>NUCLEOTIDE SEQUENCE [LARGE SCALE GENOMIC DNA]</scope>
    <source>
        <strain evidence="5 6">DSM 17205</strain>
    </source>
</reference>
<evidence type="ECO:0000256" key="1">
    <source>
        <dbReference type="ARBA" id="ARBA00008061"/>
    </source>
</evidence>
<dbReference type="InterPro" id="IPR013783">
    <property type="entry name" value="Ig-like_fold"/>
</dbReference>
<organism evidence="5 6">
    <name type="scientific">Nonlabens dokdonensis</name>
    <dbReference type="NCBI Taxonomy" id="328515"/>
    <lineage>
        <taxon>Bacteria</taxon>
        <taxon>Pseudomonadati</taxon>
        <taxon>Bacteroidota</taxon>
        <taxon>Flavobacteriia</taxon>
        <taxon>Flavobacteriales</taxon>
        <taxon>Flavobacteriaceae</taxon>
        <taxon>Nonlabens</taxon>
    </lineage>
</organism>
<dbReference type="Gene3D" id="2.60.40.10">
    <property type="entry name" value="Immunoglobulins"/>
    <property type="match status" value="2"/>
</dbReference>
<dbReference type="EMBL" id="QKZR01000001">
    <property type="protein sequence ID" value="PZX43786.1"/>
    <property type="molecule type" value="Genomic_DNA"/>
</dbReference>
<dbReference type="RefSeq" id="WP_015361612.1">
    <property type="nucleotide sequence ID" value="NZ_QKZR01000001.1"/>
</dbReference>
<evidence type="ECO:0000313" key="5">
    <source>
        <dbReference type="EMBL" id="PZX43786.1"/>
    </source>
</evidence>
<sequence>MKKITLCIVVLLCFAFAKAQVTLQPSTATQTDQVTILFDATGTALENETGTFYAYTGVTINGQRWQNIIVPTFNDNNGAPQFVNAGGNNYQLTLPTSIEQFYSVAPGDVVSEICLVIRNSSATVQTNPDIFLDVFPPGLNTAITSPQNGDIFTVNQTITVAGDSSQNTSLDLSANGTSIATATAMSINAQYTFPASGAYTFTIFADNGADTSTNSVNVFVPSATQNAPRPAGLKNGVNENADGSVTFLLAAPLKNDVMLIGDFSNWNLDPNYQMNKDGDYFWVTVPASEFTADQIFQYQYLVDFDIKVADPYSELILDPGSDQFIKPGNYPNLPVYPDGQTTGDVSLHRYQATPYNWTTNNFQRPDQENLVIYEILARDFSEEDSFQQIIDRIDYLETLGINALQFMPINEFEGTDSWGYNPKFHGAIDKAYGPPEKFKELVDLCHSKGIAVIIDVVYNHAFSQSPLCQMWWDQANFRPAPNNPYLNPTPTHDFNVGYDFNHESQWTKDYVKQTLEYWVDEYRVDGFRFDLSKGFTQNVTIGNIGAWNAYDQSRVNILNDYKNTLWNATSNDIYMILEHLGDQPEEAALANDGFMLWGKVTDEFNQNSMGFNSNTNVFRSYFTSRGFNDQHLVSYAESHDEQRLMYKNLLFGNSSNATHNVRDLAVALDRQEAIAAILYSIPGPKMLWQFGELGYEIDIDQNGRTGRKPIPWTLGYDTDADRMDLYNVTATMINFKTLYPDTFNNTNNNLDVSGLVKRINLDGPQFDAVIVANFNVTAQNVNPNFSQTGTWYDYFSNNNVINVTNTTAPINLQPGEYKVFTTQQLNNPLSNEDISLQNQAVRLFPNPATESFRVTQEVEKIQIYNVSGQLVKSFHQAQNNYEITDLKQGIYFVQLWTGSKVQIEKLIKS</sequence>
<feature type="signal peptide" evidence="3">
    <location>
        <begin position="1"/>
        <end position="19"/>
    </location>
</feature>
<name>A0ABX5Q1G0_9FLAO</name>
<dbReference type="SMART" id="SM00642">
    <property type="entry name" value="Aamy"/>
    <property type="match status" value="1"/>
</dbReference>
<evidence type="ECO:0000313" key="6">
    <source>
        <dbReference type="Proteomes" id="UP000248584"/>
    </source>
</evidence>
<protein>
    <submittedName>
        <fullName evidence="5">Secreted protein (Por secretion system target)</fullName>
    </submittedName>
</protein>
<dbReference type="InterPro" id="IPR017853">
    <property type="entry name" value="GH"/>
</dbReference>
<comment type="similarity">
    <text evidence="1">Belongs to the glycosyl hydrolase 13 family.</text>
</comment>
<evidence type="ECO:0000256" key="2">
    <source>
        <dbReference type="ARBA" id="ARBA00022729"/>
    </source>
</evidence>
<dbReference type="InterPro" id="IPR014756">
    <property type="entry name" value="Ig_E-set"/>
</dbReference>
<evidence type="ECO:0000256" key="3">
    <source>
        <dbReference type="SAM" id="SignalP"/>
    </source>
</evidence>
<gene>
    <name evidence="5" type="ORF">LX97_00790</name>
</gene>
<keyword evidence="2 3" id="KW-0732">Signal</keyword>
<keyword evidence="6" id="KW-1185">Reference proteome</keyword>
<dbReference type="Gene3D" id="3.20.20.80">
    <property type="entry name" value="Glycosidases"/>
    <property type="match status" value="1"/>
</dbReference>
<dbReference type="NCBIfam" id="TIGR04183">
    <property type="entry name" value="Por_Secre_tail"/>
    <property type="match status" value="1"/>
</dbReference>
<accession>A0ABX5Q1G0</accession>
<dbReference type="InterPro" id="IPR026444">
    <property type="entry name" value="Secre_tail"/>
</dbReference>
<dbReference type="Pfam" id="PF00128">
    <property type="entry name" value="Alpha-amylase"/>
    <property type="match status" value="1"/>
</dbReference>
<dbReference type="CDD" id="cd11350">
    <property type="entry name" value="AmyAc_4"/>
    <property type="match status" value="1"/>
</dbReference>
<evidence type="ECO:0000259" key="4">
    <source>
        <dbReference type="SMART" id="SM00642"/>
    </source>
</evidence>
<comment type="caution">
    <text evidence="5">The sequence shown here is derived from an EMBL/GenBank/DDBJ whole genome shotgun (WGS) entry which is preliminary data.</text>
</comment>